<organism evidence="2 3">
    <name type="scientific">Blastomyces percursus</name>
    <dbReference type="NCBI Taxonomy" id="1658174"/>
    <lineage>
        <taxon>Eukaryota</taxon>
        <taxon>Fungi</taxon>
        <taxon>Dikarya</taxon>
        <taxon>Ascomycota</taxon>
        <taxon>Pezizomycotina</taxon>
        <taxon>Eurotiomycetes</taxon>
        <taxon>Eurotiomycetidae</taxon>
        <taxon>Onygenales</taxon>
        <taxon>Ajellomycetaceae</taxon>
        <taxon>Blastomyces</taxon>
    </lineage>
</organism>
<feature type="non-terminal residue" evidence="2">
    <location>
        <position position="1"/>
    </location>
</feature>
<protein>
    <submittedName>
        <fullName evidence="2">Uncharacterized protein</fullName>
    </submittedName>
</protein>
<dbReference type="EMBL" id="LGTZ01003066">
    <property type="protein sequence ID" value="OJD10276.1"/>
    <property type="molecule type" value="Genomic_DNA"/>
</dbReference>
<proteinExistence type="predicted"/>
<gene>
    <name evidence="2" type="ORF">ACJ73_09854</name>
</gene>
<accession>A0A1J9Q2X0</accession>
<dbReference type="AlphaFoldDB" id="A0A1J9Q2X0"/>
<reference evidence="2 3" key="1">
    <citation type="submission" date="2015-08" db="EMBL/GenBank/DDBJ databases">
        <title>Emmonsia species relationships and genome sequence.</title>
        <authorList>
            <person name="Cuomo C.A."/>
            <person name="Schwartz I.S."/>
            <person name="Kenyon C."/>
            <person name="De Hoog G.S."/>
            <person name="Govender N.P."/>
            <person name="Botha A."/>
            <person name="Moreno L."/>
            <person name="De Vries M."/>
            <person name="Munoz J.F."/>
            <person name="Stielow J.B."/>
        </authorList>
    </citation>
    <scope>NUCLEOTIDE SEQUENCE [LARGE SCALE GENOMIC DNA]</scope>
    <source>
        <strain evidence="2 3">EI222</strain>
    </source>
</reference>
<evidence type="ECO:0000313" key="3">
    <source>
        <dbReference type="Proteomes" id="UP000242791"/>
    </source>
</evidence>
<dbReference type="Proteomes" id="UP000242791">
    <property type="component" value="Unassembled WGS sequence"/>
</dbReference>
<dbReference type="OrthoDB" id="10579110at2759"/>
<evidence type="ECO:0000256" key="1">
    <source>
        <dbReference type="SAM" id="MobiDB-lite"/>
    </source>
</evidence>
<keyword evidence="3" id="KW-1185">Reference proteome</keyword>
<dbReference type="VEuPathDB" id="FungiDB:ACJ73_09854"/>
<evidence type="ECO:0000313" key="2">
    <source>
        <dbReference type="EMBL" id="OJD10276.1"/>
    </source>
</evidence>
<feature type="region of interest" description="Disordered" evidence="1">
    <location>
        <begin position="1"/>
        <end position="24"/>
    </location>
</feature>
<sequence length="105" mass="11496">PFHRGEATTHAPTPNADGSRPRQSLHLVTDPTIFSNDHAMQIFGTPHIPASDECGTAHDIAATDPTIFSNDHTIQITLQYEIRLTLHLEIEVSSATTRRGNEVVS</sequence>
<comment type="caution">
    <text evidence="2">The sequence shown here is derived from an EMBL/GenBank/DDBJ whole genome shotgun (WGS) entry which is preliminary data.</text>
</comment>
<name>A0A1J9Q2X0_9EURO</name>